<proteinExistence type="predicted"/>
<protein>
    <submittedName>
        <fullName evidence="1">Uncharacterized protein</fullName>
    </submittedName>
</protein>
<dbReference type="EMBL" id="ML994628">
    <property type="protein sequence ID" value="KAF2187157.1"/>
    <property type="molecule type" value="Genomic_DNA"/>
</dbReference>
<evidence type="ECO:0000313" key="1">
    <source>
        <dbReference type="EMBL" id="KAF2187157.1"/>
    </source>
</evidence>
<sequence length="210" mass="25135">MPKRHYKQVYDSKDTFNPDDAKWYNLKLLERRHLDLEGKIRKSAVKHLEWQLLGRFIKGDADKPAEGQTKARCSHFHVFFKREVKIDNEIKVRSDGGDEEDREAKRDEEKAIDWVVYQFSGKKTKPMNWLFGKGFEPDERRKKSKRHKKNDGKLRTIARFRDMVGVYKYHQLPRIKEIMISQAKRIGYAFEYFETEVVPKIEFKHGSDKK</sequence>
<name>A0A6A6E5D9_9PEZI</name>
<keyword evidence="2" id="KW-1185">Reference proteome</keyword>
<organism evidence="1 2">
    <name type="scientific">Zopfia rhizophila CBS 207.26</name>
    <dbReference type="NCBI Taxonomy" id="1314779"/>
    <lineage>
        <taxon>Eukaryota</taxon>
        <taxon>Fungi</taxon>
        <taxon>Dikarya</taxon>
        <taxon>Ascomycota</taxon>
        <taxon>Pezizomycotina</taxon>
        <taxon>Dothideomycetes</taxon>
        <taxon>Dothideomycetes incertae sedis</taxon>
        <taxon>Zopfiaceae</taxon>
        <taxon>Zopfia</taxon>
    </lineage>
</organism>
<dbReference type="Proteomes" id="UP000800200">
    <property type="component" value="Unassembled WGS sequence"/>
</dbReference>
<dbReference type="OrthoDB" id="3797255at2759"/>
<accession>A0A6A6E5D9</accession>
<dbReference type="AlphaFoldDB" id="A0A6A6E5D9"/>
<evidence type="ECO:0000313" key="2">
    <source>
        <dbReference type="Proteomes" id="UP000800200"/>
    </source>
</evidence>
<reference evidence="1" key="1">
    <citation type="journal article" date="2020" name="Stud. Mycol.">
        <title>101 Dothideomycetes genomes: a test case for predicting lifestyles and emergence of pathogens.</title>
        <authorList>
            <person name="Haridas S."/>
            <person name="Albert R."/>
            <person name="Binder M."/>
            <person name="Bloem J."/>
            <person name="Labutti K."/>
            <person name="Salamov A."/>
            <person name="Andreopoulos B."/>
            <person name="Baker S."/>
            <person name="Barry K."/>
            <person name="Bills G."/>
            <person name="Bluhm B."/>
            <person name="Cannon C."/>
            <person name="Castanera R."/>
            <person name="Culley D."/>
            <person name="Daum C."/>
            <person name="Ezra D."/>
            <person name="Gonzalez J."/>
            <person name="Henrissat B."/>
            <person name="Kuo A."/>
            <person name="Liang C."/>
            <person name="Lipzen A."/>
            <person name="Lutzoni F."/>
            <person name="Magnuson J."/>
            <person name="Mondo S."/>
            <person name="Nolan M."/>
            <person name="Ohm R."/>
            <person name="Pangilinan J."/>
            <person name="Park H.-J."/>
            <person name="Ramirez L."/>
            <person name="Alfaro M."/>
            <person name="Sun H."/>
            <person name="Tritt A."/>
            <person name="Yoshinaga Y."/>
            <person name="Zwiers L.-H."/>
            <person name="Turgeon B."/>
            <person name="Goodwin S."/>
            <person name="Spatafora J."/>
            <person name="Crous P."/>
            <person name="Grigoriev I."/>
        </authorList>
    </citation>
    <scope>NUCLEOTIDE SEQUENCE</scope>
    <source>
        <strain evidence="1">CBS 207.26</strain>
    </source>
</reference>
<gene>
    <name evidence="1" type="ORF">K469DRAFT_749511</name>
</gene>